<organism evidence="2 3">
    <name type="scientific">Confluentibacter flavum</name>
    <dbReference type="NCBI Taxonomy" id="1909700"/>
    <lineage>
        <taxon>Bacteria</taxon>
        <taxon>Pseudomonadati</taxon>
        <taxon>Bacteroidota</taxon>
        <taxon>Flavobacteriia</taxon>
        <taxon>Flavobacteriales</taxon>
        <taxon>Flavobacteriaceae</taxon>
        <taxon>Confluentibacter</taxon>
    </lineage>
</organism>
<dbReference type="AlphaFoldDB" id="A0A2N3HGW2"/>
<dbReference type="Pfam" id="PF20130">
    <property type="entry name" value="DUF6520"/>
    <property type="match status" value="1"/>
</dbReference>
<dbReference type="RefSeq" id="WP_106660504.1">
    <property type="nucleotide sequence ID" value="NZ_PJEO01000051.1"/>
</dbReference>
<dbReference type="Proteomes" id="UP000233435">
    <property type="component" value="Unassembled WGS sequence"/>
</dbReference>
<protein>
    <recommendedName>
        <fullName evidence="4">Secreted protein</fullName>
    </recommendedName>
</protein>
<evidence type="ECO:0000313" key="2">
    <source>
        <dbReference type="EMBL" id="PKQ44219.1"/>
    </source>
</evidence>
<proteinExistence type="predicted"/>
<gene>
    <name evidence="2" type="ORF">CSW08_14040</name>
</gene>
<sequence length="83" mass="9066">MKKLKKIMFASVAFLFAVVAAFASKNVSSTDSIDQYYAKDGAECVATDCSPSNQGESCNFIVYEEDISNECSTPVTVSTYRLE</sequence>
<accession>A0A2N3HGW2</accession>
<keyword evidence="1" id="KW-0732">Signal</keyword>
<feature type="signal peptide" evidence="1">
    <location>
        <begin position="1"/>
        <end position="23"/>
    </location>
</feature>
<dbReference type="InterPro" id="IPR045391">
    <property type="entry name" value="DUF6520"/>
</dbReference>
<evidence type="ECO:0000256" key="1">
    <source>
        <dbReference type="SAM" id="SignalP"/>
    </source>
</evidence>
<comment type="caution">
    <text evidence="2">The sequence shown here is derived from an EMBL/GenBank/DDBJ whole genome shotgun (WGS) entry which is preliminary data.</text>
</comment>
<name>A0A2N3HGW2_9FLAO</name>
<evidence type="ECO:0000313" key="3">
    <source>
        <dbReference type="Proteomes" id="UP000233435"/>
    </source>
</evidence>
<dbReference type="EMBL" id="PJEO01000051">
    <property type="protein sequence ID" value="PKQ44219.1"/>
    <property type="molecule type" value="Genomic_DNA"/>
</dbReference>
<feature type="chain" id="PRO_5014871888" description="Secreted protein" evidence="1">
    <location>
        <begin position="24"/>
        <end position="83"/>
    </location>
</feature>
<evidence type="ECO:0008006" key="4">
    <source>
        <dbReference type="Google" id="ProtNLM"/>
    </source>
</evidence>
<keyword evidence="3" id="KW-1185">Reference proteome</keyword>
<reference evidence="2 3" key="1">
    <citation type="submission" date="2017-12" db="EMBL/GenBank/DDBJ databases">
        <title>Confluentibacter flavum sp. nov., isolated from the saline lake.</title>
        <authorList>
            <person name="Yu L."/>
        </authorList>
    </citation>
    <scope>NUCLEOTIDE SEQUENCE [LARGE SCALE GENOMIC DNA]</scope>
    <source>
        <strain evidence="2 3">3B</strain>
    </source>
</reference>